<dbReference type="OrthoDB" id="9813995at2"/>
<dbReference type="eggNOG" id="COG2768">
    <property type="taxonomic scope" value="Bacteria"/>
</dbReference>
<dbReference type="Pfam" id="PF12837">
    <property type="entry name" value="Fer4_6"/>
    <property type="match status" value="1"/>
</dbReference>
<dbReference type="NCBIfam" id="NF038196">
    <property type="entry name" value="ferrodoxin_EFR1"/>
    <property type="match status" value="1"/>
</dbReference>
<dbReference type="Proteomes" id="UP000003244">
    <property type="component" value="Unassembled WGS sequence"/>
</dbReference>
<dbReference type="Gene3D" id="3.30.70.20">
    <property type="match status" value="1"/>
</dbReference>
<reference evidence="5 6" key="1">
    <citation type="submission" date="2010-08" db="EMBL/GenBank/DDBJ databases">
        <authorList>
            <person name="Harkins D.M."/>
            <person name="Madupu R."/>
            <person name="Durkin A.S."/>
            <person name="Torralba M."/>
            <person name="Methe B."/>
            <person name="Sutton G.G."/>
            <person name="Nelson K.E."/>
        </authorList>
    </citation>
    <scope>NUCLEOTIDE SEQUENCE [LARGE SCALE GENOMIC DNA]</scope>
    <source>
        <strain evidence="5 6">DSM 17678</strain>
    </source>
</reference>
<dbReference type="AlphaFoldDB" id="E0E1B8"/>
<gene>
    <name evidence="5" type="ORF">HMPREF0634_0360</name>
</gene>
<name>E0E1B8_9FIRM</name>
<evidence type="ECO:0000313" key="6">
    <source>
        <dbReference type="Proteomes" id="UP000003244"/>
    </source>
</evidence>
<dbReference type="PROSITE" id="PS00198">
    <property type="entry name" value="4FE4S_FER_1"/>
    <property type="match status" value="2"/>
</dbReference>
<dbReference type="SUPFAM" id="SSF54862">
    <property type="entry name" value="4Fe-4S ferredoxins"/>
    <property type="match status" value="1"/>
</dbReference>
<accession>E0E1B8</accession>
<dbReference type="RefSeq" id="WP_007788236.1">
    <property type="nucleotide sequence ID" value="NZ_ADGQ01000008.1"/>
</dbReference>
<protein>
    <submittedName>
        <fullName evidence="5">4Fe-4S binding domain protein</fullName>
    </submittedName>
</protein>
<dbReference type="EMBL" id="ADGQ01000008">
    <property type="protein sequence ID" value="EFM65317.1"/>
    <property type="molecule type" value="Genomic_DNA"/>
</dbReference>
<evidence type="ECO:0000256" key="3">
    <source>
        <dbReference type="ARBA" id="ARBA00023014"/>
    </source>
</evidence>
<proteinExistence type="predicted"/>
<dbReference type="GO" id="GO:0051536">
    <property type="term" value="F:iron-sulfur cluster binding"/>
    <property type="evidence" value="ECO:0007669"/>
    <property type="project" value="UniProtKB-KW"/>
</dbReference>
<keyword evidence="6" id="KW-1185">Reference proteome</keyword>
<dbReference type="InterPro" id="IPR047964">
    <property type="entry name" value="EFR1-like"/>
</dbReference>
<dbReference type="GeneID" id="84799964"/>
<dbReference type="eggNOG" id="COG0716">
    <property type="taxonomic scope" value="Bacteria"/>
</dbReference>
<evidence type="ECO:0000256" key="1">
    <source>
        <dbReference type="ARBA" id="ARBA00022723"/>
    </source>
</evidence>
<keyword evidence="3" id="KW-0411">Iron-sulfur</keyword>
<dbReference type="InterPro" id="IPR017900">
    <property type="entry name" value="4Fe4S_Fe_S_CS"/>
</dbReference>
<evidence type="ECO:0000256" key="2">
    <source>
        <dbReference type="ARBA" id="ARBA00023004"/>
    </source>
</evidence>
<dbReference type="SUPFAM" id="SSF52218">
    <property type="entry name" value="Flavoproteins"/>
    <property type="match status" value="1"/>
</dbReference>
<comment type="caution">
    <text evidence="5">The sequence shown here is derived from an EMBL/GenBank/DDBJ whole genome shotgun (WGS) entry which is preliminary data.</text>
</comment>
<dbReference type="PROSITE" id="PS51379">
    <property type="entry name" value="4FE4S_FER_2"/>
    <property type="match status" value="2"/>
</dbReference>
<evidence type="ECO:0000313" key="5">
    <source>
        <dbReference type="EMBL" id="EFM65317.1"/>
    </source>
</evidence>
<dbReference type="InterPro" id="IPR017896">
    <property type="entry name" value="4Fe4S_Fe-S-bd"/>
</dbReference>
<sequence>MENPIKRIFAVYFSPTGGCKDICLRISGMMAEILGLDIEKIDLTSLTNRQEVHEFVQGDLVFITSPVYASRLPNKIVGDLRTCLVSKGAYALPMVVYGNRSPGDALNELRSVCQGAGFSVLAGASLVARHAFSDDIGRGRPDDQDLKEYKDFVDGLADKLRSDKLDFIRLADDYEPEPYYVPLKVDGSPAKFLKAKPKTDASKCDQCGICYRVCPMSSISKDDYSDVVGICIKCQACIRKCPQGAKYFDDEEFLSHVAMVRENFTRRATNKFI</sequence>
<organism evidence="5 6">
    <name type="scientific">Peptostreptococcus stomatis DSM 17678</name>
    <dbReference type="NCBI Taxonomy" id="596315"/>
    <lineage>
        <taxon>Bacteria</taxon>
        <taxon>Bacillati</taxon>
        <taxon>Bacillota</taxon>
        <taxon>Clostridia</taxon>
        <taxon>Peptostreptococcales</taxon>
        <taxon>Peptostreptococcaceae</taxon>
        <taxon>Peptostreptococcus</taxon>
    </lineage>
</organism>
<keyword evidence="2" id="KW-0408">Iron</keyword>
<feature type="domain" description="4Fe-4S ferredoxin-type" evidence="4">
    <location>
        <begin position="195"/>
        <end position="224"/>
    </location>
</feature>
<dbReference type="PANTHER" id="PTHR43122:SF1">
    <property type="entry name" value="IRON-SULFUR-BINDING PROTEIN"/>
    <property type="match status" value="1"/>
</dbReference>
<dbReference type="InterPro" id="IPR029039">
    <property type="entry name" value="Flavoprotein-like_sf"/>
</dbReference>
<feature type="domain" description="4Fe-4S ferredoxin-type" evidence="4">
    <location>
        <begin position="231"/>
        <end position="251"/>
    </location>
</feature>
<dbReference type="STRING" id="596315.HMPREF0634_0360"/>
<evidence type="ECO:0000259" key="4">
    <source>
        <dbReference type="PROSITE" id="PS51379"/>
    </source>
</evidence>
<keyword evidence="1" id="KW-0479">Metal-binding</keyword>
<dbReference type="PANTHER" id="PTHR43122">
    <property type="entry name" value="FERREDOXIN SUBUNIT OF PYRUVATE:FLAVODOXIN OXIDOREDUCTASE-RELATED"/>
    <property type="match status" value="1"/>
</dbReference>
<dbReference type="Gene3D" id="3.40.50.360">
    <property type="match status" value="1"/>
</dbReference>
<dbReference type="GO" id="GO:0046872">
    <property type="term" value="F:metal ion binding"/>
    <property type="evidence" value="ECO:0007669"/>
    <property type="project" value="UniProtKB-KW"/>
</dbReference>